<dbReference type="OrthoDB" id="996097at2"/>
<accession>A0A1I5PQD2</accession>
<proteinExistence type="predicted"/>
<gene>
    <name evidence="1" type="ORF">SAMN04487928_10183</name>
</gene>
<dbReference type="Proteomes" id="UP000182624">
    <property type="component" value="Unassembled WGS sequence"/>
</dbReference>
<organism evidence="1 2">
    <name type="scientific">Butyrivibrio proteoclasticus</name>
    <dbReference type="NCBI Taxonomy" id="43305"/>
    <lineage>
        <taxon>Bacteria</taxon>
        <taxon>Bacillati</taxon>
        <taxon>Bacillota</taxon>
        <taxon>Clostridia</taxon>
        <taxon>Lachnospirales</taxon>
        <taxon>Lachnospiraceae</taxon>
        <taxon>Butyrivibrio</taxon>
    </lineage>
</organism>
<name>A0A1I5PQD2_9FIRM</name>
<dbReference type="AlphaFoldDB" id="A0A1I5PQD2"/>
<dbReference type="EMBL" id="FOXO01000001">
    <property type="protein sequence ID" value="SFP35741.1"/>
    <property type="molecule type" value="Genomic_DNA"/>
</dbReference>
<keyword evidence="2" id="KW-1185">Reference proteome</keyword>
<evidence type="ECO:0000313" key="1">
    <source>
        <dbReference type="EMBL" id="SFP35741.1"/>
    </source>
</evidence>
<protein>
    <submittedName>
        <fullName evidence="1">Uncharacterized protein</fullName>
    </submittedName>
</protein>
<dbReference type="RefSeq" id="WP_074882795.1">
    <property type="nucleotide sequence ID" value="NZ_FOXO01000001.1"/>
</dbReference>
<evidence type="ECO:0000313" key="2">
    <source>
        <dbReference type="Proteomes" id="UP000182624"/>
    </source>
</evidence>
<sequence length="353" mass="41745">MKKKIVVFFTSFILFVAAAILCTVYLDPFFHYHSPLNNYYYVLDNERSQNIGIAGKFEYDSIITGTSLTEHYRSSEFDSIFGTDSVKLPFAGATFYETAELVRTSFETGHNLKIVFRSLDMNHLTDDKEWVRKDLGVYPQYLYNHNIFDDYQYVCNIDIFKDYLIPMLKKRFVEKIPGGHTSFDDYVYGEYESGDLISEREPLPIADEQKELSEEEMTSLRENVEYNIISLAKDHPETTFIYFIPPYGIILWRDYAVNGDLHKMFETLRISAEMMLKCDNIKLYSFADMTEYTTDISLYQDEFHYKNELNSVILQSISENRQLLTVDNYEEYFDMLEEYYTGYDYEKLIKENK</sequence>
<reference evidence="2" key="1">
    <citation type="submission" date="2016-10" db="EMBL/GenBank/DDBJ databases">
        <authorList>
            <person name="Varghese N."/>
            <person name="Submissions S."/>
        </authorList>
    </citation>
    <scope>NUCLEOTIDE SEQUENCE [LARGE SCALE GENOMIC DNA]</scope>
    <source>
        <strain evidence="2">P18</strain>
    </source>
</reference>